<evidence type="ECO:0000313" key="2">
    <source>
        <dbReference type="Proteomes" id="UP000240493"/>
    </source>
</evidence>
<accession>A0A2T3YQ48</accession>
<name>A0A2T3YQ48_TRIA4</name>
<organism evidence="1 2">
    <name type="scientific">Trichoderma asperellum (strain ATCC 204424 / CBS 433.97 / NBRC 101777)</name>
    <dbReference type="NCBI Taxonomy" id="1042311"/>
    <lineage>
        <taxon>Eukaryota</taxon>
        <taxon>Fungi</taxon>
        <taxon>Dikarya</taxon>
        <taxon>Ascomycota</taxon>
        <taxon>Pezizomycotina</taxon>
        <taxon>Sordariomycetes</taxon>
        <taxon>Hypocreomycetidae</taxon>
        <taxon>Hypocreales</taxon>
        <taxon>Hypocreaceae</taxon>
        <taxon>Trichoderma</taxon>
    </lineage>
</organism>
<sequence>LIKIVYFLLFKKVNNIKDLAYIIIKFIINNYRLLKEIIFNKGNTFIFKF</sequence>
<gene>
    <name evidence="1" type="ORF">M441DRAFT_155110</name>
</gene>
<dbReference type="Proteomes" id="UP000240493">
    <property type="component" value="Unassembled WGS sequence"/>
</dbReference>
<dbReference type="STRING" id="1042311.A0A2T3YQ48"/>
<keyword evidence="2" id="KW-1185">Reference proteome</keyword>
<proteinExistence type="predicted"/>
<reference evidence="1 2" key="1">
    <citation type="submission" date="2016-07" db="EMBL/GenBank/DDBJ databases">
        <title>Multiple horizontal gene transfer events from other fungi enriched the ability of initially mycotrophic Trichoderma (Ascomycota) to feed on dead plant biomass.</title>
        <authorList>
            <consortium name="DOE Joint Genome Institute"/>
            <person name="Aerts A."/>
            <person name="Atanasova L."/>
            <person name="Chenthamara K."/>
            <person name="Zhang J."/>
            <person name="Grujic M."/>
            <person name="Henrissat B."/>
            <person name="Kuo A."/>
            <person name="Salamov A."/>
            <person name="Lipzen A."/>
            <person name="Labutti K."/>
            <person name="Barry K."/>
            <person name="Miao Y."/>
            <person name="Rahimi M.J."/>
            <person name="Shen Q."/>
            <person name="Grigoriev I.V."/>
            <person name="Kubicek C.P."/>
            <person name="Druzhinina I.S."/>
        </authorList>
    </citation>
    <scope>NUCLEOTIDE SEQUENCE [LARGE SCALE GENOMIC DNA]</scope>
    <source>
        <strain evidence="1 2">CBS 433.97</strain>
    </source>
</reference>
<evidence type="ECO:0000313" key="1">
    <source>
        <dbReference type="EMBL" id="PTB34698.1"/>
    </source>
</evidence>
<feature type="non-terminal residue" evidence="1">
    <location>
        <position position="1"/>
    </location>
</feature>
<protein>
    <submittedName>
        <fullName evidence="1">Uncharacterized protein</fullName>
    </submittedName>
</protein>
<dbReference type="EMBL" id="KZ679350">
    <property type="protein sequence ID" value="PTB34698.1"/>
    <property type="molecule type" value="Genomic_DNA"/>
</dbReference>
<dbReference type="AlphaFoldDB" id="A0A2T3YQ48"/>
<dbReference type="OrthoDB" id="5100833at2759"/>